<dbReference type="EMBL" id="MNBE01000723">
    <property type="protein sequence ID" value="OKO93775.1"/>
    <property type="molecule type" value="Genomic_DNA"/>
</dbReference>
<name>A0A1Q5T111_9EURO</name>
<evidence type="ECO:0000313" key="3">
    <source>
        <dbReference type="Proteomes" id="UP000186955"/>
    </source>
</evidence>
<feature type="compositionally biased region" description="Basic residues" evidence="1">
    <location>
        <begin position="122"/>
        <end position="131"/>
    </location>
</feature>
<feature type="region of interest" description="Disordered" evidence="1">
    <location>
        <begin position="18"/>
        <end position="159"/>
    </location>
</feature>
<feature type="region of interest" description="Disordered" evidence="1">
    <location>
        <begin position="190"/>
        <end position="261"/>
    </location>
</feature>
<dbReference type="Proteomes" id="UP000186955">
    <property type="component" value="Unassembled WGS sequence"/>
</dbReference>
<organism evidence="2 3">
    <name type="scientific">Penicillium subrubescens</name>
    <dbReference type="NCBI Taxonomy" id="1316194"/>
    <lineage>
        <taxon>Eukaryota</taxon>
        <taxon>Fungi</taxon>
        <taxon>Dikarya</taxon>
        <taxon>Ascomycota</taxon>
        <taxon>Pezizomycotina</taxon>
        <taxon>Eurotiomycetes</taxon>
        <taxon>Eurotiomycetidae</taxon>
        <taxon>Eurotiales</taxon>
        <taxon>Aspergillaceae</taxon>
        <taxon>Penicillium</taxon>
    </lineage>
</organism>
<accession>A0A1Q5T111</accession>
<reference evidence="2 3" key="1">
    <citation type="submission" date="2016-10" db="EMBL/GenBank/DDBJ databases">
        <title>Genome sequence of the ascomycete fungus Penicillium subrubescens.</title>
        <authorList>
            <person name="De Vries R.P."/>
            <person name="Peng M."/>
            <person name="Dilokpimol A."/>
            <person name="Hilden K."/>
            <person name="Makela M.R."/>
            <person name="Grigoriev I."/>
            <person name="Riley R."/>
            <person name="Granchi Z."/>
        </authorList>
    </citation>
    <scope>NUCLEOTIDE SEQUENCE [LARGE SCALE GENOMIC DNA]</scope>
    <source>
        <strain evidence="2 3">CBS 132785</strain>
    </source>
</reference>
<feature type="compositionally biased region" description="Polar residues" evidence="1">
    <location>
        <begin position="100"/>
        <end position="118"/>
    </location>
</feature>
<protein>
    <submittedName>
        <fullName evidence="2">Uncharacterized protein</fullName>
    </submittedName>
</protein>
<proteinExistence type="predicted"/>
<gene>
    <name evidence="2" type="ORF">PENSUB_12054</name>
</gene>
<feature type="compositionally biased region" description="Basic and acidic residues" evidence="1">
    <location>
        <begin position="207"/>
        <end position="222"/>
    </location>
</feature>
<dbReference type="AlphaFoldDB" id="A0A1Q5T111"/>
<dbReference type="OrthoDB" id="4349176at2759"/>
<evidence type="ECO:0000313" key="2">
    <source>
        <dbReference type="EMBL" id="OKO93775.1"/>
    </source>
</evidence>
<sequence length="274" mass="31097">MSREMLFCSLFKRSQLASSRQRRRDSKLPLMDLSSLEGPPLADPDPRVIVPVDNIFPRIQQEPPTPESPSHYHRYHNLYTKPLPPRPASADPLDLRQLRNPVSNNRMTSSHTDPSLSDSHLRRMPAQRGRRSYSNELRPGDGIAAADPVRDARSRSPPVNPYLNTEFRVPRRPRSAPLVWSEEEELWVVTEGSASSQRPPTRHSRPPRLETHLSEPSLRSEDPVDEDLDHDALSPPPSYDSHGFSHTHVVRQQRGGAESRWGAVARRLHDLSNG</sequence>
<keyword evidence="3" id="KW-1185">Reference proteome</keyword>
<comment type="caution">
    <text evidence="2">The sequence shown here is derived from an EMBL/GenBank/DDBJ whole genome shotgun (WGS) entry which is preliminary data.</text>
</comment>
<evidence type="ECO:0000256" key="1">
    <source>
        <dbReference type="SAM" id="MobiDB-lite"/>
    </source>
</evidence>